<evidence type="ECO:0000256" key="2">
    <source>
        <dbReference type="ARBA" id="ARBA00022737"/>
    </source>
</evidence>
<keyword evidence="2" id="KW-0677">Repeat</keyword>
<dbReference type="InterPro" id="IPR002635">
    <property type="entry name" value="Chorion"/>
</dbReference>
<comment type="caution">
    <text evidence="5">The sequence shown here is derived from an EMBL/GenBank/DDBJ whole genome shotgun (WGS) entry which is preliminary data.</text>
</comment>
<dbReference type="GO" id="GO:0042600">
    <property type="term" value="C:egg chorion"/>
    <property type="evidence" value="ECO:0007669"/>
    <property type="project" value="InterPro"/>
</dbReference>
<dbReference type="EMBL" id="CAVLEF010000011">
    <property type="protein sequence ID" value="CAK1548920.1"/>
    <property type="molecule type" value="Genomic_DNA"/>
</dbReference>
<dbReference type="AlphaFoldDB" id="A0AAV1JJ19"/>
<feature type="chain" id="PRO_5043404564" evidence="4">
    <location>
        <begin position="22"/>
        <end position="195"/>
    </location>
</feature>
<name>A0AAV1JJ19_9NEOP</name>
<reference evidence="5 6" key="1">
    <citation type="submission" date="2023-11" db="EMBL/GenBank/DDBJ databases">
        <authorList>
            <person name="Okamura Y."/>
        </authorList>
    </citation>
    <scope>NUCLEOTIDE SEQUENCE [LARGE SCALE GENOMIC DNA]</scope>
</reference>
<dbReference type="Proteomes" id="UP001497472">
    <property type="component" value="Unassembled WGS sequence"/>
</dbReference>
<keyword evidence="6" id="KW-1185">Reference proteome</keyword>
<accession>A0AAV1JJ19</accession>
<evidence type="ECO:0000256" key="3">
    <source>
        <dbReference type="RuleBase" id="RU004378"/>
    </source>
</evidence>
<organism evidence="5 6">
    <name type="scientific">Leptosia nina</name>
    <dbReference type="NCBI Taxonomy" id="320188"/>
    <lineage>
        <taxon>Eukaryota</taxon>
        <taxon>Metazoa</taxon>
        <taxon>Ecdysozoa</taxon>
        <taxon>Arthropoda</taxon>
        <taxon>Hexapoda</taxon>
        <taxon>Insecta</taxon>
        <taxon>Pterygota</taxon>
        <taxon>Neoptera</taxon>
        <taxon>Endopterygota</taxon>
        <taxon>Lepidoptera</taxon>
        <taxon>Glossata</taxon>
        <taxon>Ditrysia</taxon>
        <taxon>Papilionoidea</taxon>
        <taxon>Pieridae</taxon>
        <taxon>Pierinae</taxon>
        <taxon>Leptosia</taxon>
    </lineage>
</organism>
<evidence type="ECO:0000313" key="6">
    <source>
        <dbReference type="Proteomes" id="UP001497472"/>
    </source>
</evidence>
<feature type="signal peptide" evidence="4">
    <location>
        <begin position="1"/>
        <end position="21"/>
    </location>
</feature>
<evidence type="ECO:0000256" key="4">
    <source>
        <dbReference type="SAM" id="SignalP"/>
    </source>
</evidence>
<sequence>MAAKIVLYTLAQVLLMQSISANCGCGRGYNPMNAAFVADAFAADRYAADIYSTERYTADRLASPYSSPCAPFAPYEIPLGYGNAPAASYCSSLPVASSSPIPPNGVTIISENAIEGPLAVSGQLPFLGTVALEGALPTAGSGAVSFGCGNGNVAILSEEQAGYGYAPAYGYEPYGYEAWGYGYDGMRRGCGCARY</sequence>
<keyword evidence="4" id="KW-0732">Signal</keyword>
<evidence type="ECO:0000256" key="1">
    <source>
        <dbReference type="ARBA" id="ARBA00005906"/>
    </source>
</evidence>
<gene>
    <name evidence="5" type="ORF">LNINA_LOCUS8268</name>
</gene>
<dbReference type="Pfam" id="PF01723">
    <property type="entry name" value="Chorion_1"/>
    <property type="match status" value="1"/>
</dbReference>
<dbReference type="GO" id="GO:0005213">
    <property type="term" value="F:structural constituent of egg chorion"/>
    <property type="evidence" value="ECO:0007669"/>
    <property type="project" value="InterPro"/>
</dbReference>
<evidence type="ECO:0000313" key="5">
    <source>
        <dbReference type="EMBL" id="CAK1548920.1"/>
    </source>
</evidence>
<comment type="similarity">
    <text evidence="1 3">Belongs to the chorion protein family.</text>
</comment>
<dbReference type="GO" id="GO:0007304">
    <property type="term" value="P:chorion-containing eggshell formation"/>
    <property type="evidence" value="ECO:0007669"/>
    <property type="project" value="InterPro"/>
</dbReference>
<protein>
    <submittedName>
        <fullName evidence="5">Uncharacterized protein</fullName>
    </submittedName>
</protein>
<proteinExistence type="inferred from homology"/>